<proteinExistence type="predicted"/>
<organism evidence="2 3">
    <name type="scientific">Hydrogenophaga taeniospiralis CCUG 15921</name>
    <dbReference type="NCBI Taxonomy" id="1281780"/>
    <lineage>
        <taxon>Bacteria</taxon>
        <taxon>Pseudomonadati</taxon>
        <taxon>Pseudomonadota</taxon>
        <taxon>Betaproteobacteria</taxon>
        <taxon>Burkholderiales</taxon>
        <taxon>Comamonadaceae</taxon>
        <taxon>Hydrogenophaga</taxon>
    </lineage>
</organism>
<dbReference type="EMBL" id="AOGK01000002">
    <property type="protein sequence ID" value="MDG5974080.1"/>
    <property type="molecule type" value="Genomic_DNA"/>
</dbReference>
<evidence type="ECO:0000313" key="2">
    <source>
        <dbReference type="EMBL" id="MDG5974080.1"/>
    </source>
</evidence>
<sequence>MTPPDGGSSMHQPLQPGRPDPNPQENPMATQTVVRPSKKVPQVRELRVALPSDMPFDKIVDVLKQTLTIPELPGIKGCRPCLSGLDRFVFEDIVNGRFR</sequence>
<reference evidence="2" key="1">
    <citation type="submission" date="2013-01" db="EMBL/GenBank/DDBJ databases">
        <title>Genome draft of Hydrogenophaga taeniospiralis 2K1.</title>
        <authorList>
            <person name="Gomila M."/>
            <person name="Lalucat J."/>
        </authorList>
    </citation>
    <scope>NUCLEOTIDE SEQUENCE</scope>
    <source>
        <strain evidence="2">CCUG 15921</strain>
    </source>
</reference>
<name>A0A9X4NMR1_9BURK</name>
<feature type="region of interest" description="Disordered" evidence="1">
    <location>
        <begin position="1"/>
        <end position="41"/>
    </location>
</feature>
<dbReference type="AlphaFoldDB" id="A0A9X4NMR1"/>
<dbReference type="Proteomes" id="UP001152876">
    <property type="component" value="Unassembled WGS sequence"/>
</dbReference>
<accession>A0A9X4NMR1</accession>
<feature type="compositionally biased region" description="Polar residues" evidence="1">
    <location>
        <begin position="25"/>
        <end position="34"/>
    </location>
</feature>
<comment type="caution">
    <text evidence="2">The sequence shown here is derived from an EMBL/GenBank/DDBJ whole genome shotgun (WGS) entry which is preliminary data.</text>
</comment>
<protein>
    <submittedName>
        <fullName evidence="2">Uncharacterized protein</fullName>
    </submittedName>
</protein>
<evidence type="ECO:0000313" key="3">
    <source>
        <dbReference type="Proteomes" id="UP001152876"/>
    </source>
</evidence>
<gene>
    <name evidence="2" type="ORF">H010_02387</name>
</gene>
<evidence type="ECO:0000256" key="1">
    <source>
        <dbReference type="SAM" id="MobiDB-lite"/>
    </source>
</evidence>
<keyword evidence="3" id="KW-1185">Reference proteome</keyword>